<evidence type="ECO:0000256" key="3">
    <source>
        <dbReference type="ARBA" id="ARBA00022490"/>
    </source>
</evidence>
<evidence type="ECO:0000256" key="1">
    <source>
        <dbReference type="ARBA" id="ARBA00004496"/>
    </source>
</evidence>
<protein>
    <recommendedName>
        <fullName evidence="5">Glutaredoxin domain-containing protein</fullName>
    </recommendedName>
</protein>
<dbReference type="Pfam" id="PF00462">
    <property type="entry name" value="Glutaredoxin"/>
    <property type="match status" value="1"/>
</dbReference>
<dbReference type="CDD" id="cd03419">
    <property type="entry name" value="GRX_GRXh_1_2_like"/>
    <property type="match status" value="1"/>
</dbReference>
<dbReference type="NCBIfam" id="TIGR02189">
    <property type="entry name" value="GlrX-like_plant"/>
    <property type="match status" value="1"/>
</dbReference>
<dbReference type="PROSITE" id="PS51354">
    <property type="entry name" value="GLUTAREDOXIN_2"/>
    <property type="match status" value="1"/>
</dbReference>
<keyword evidence="7" id="KW-1185">Reference proteome</keyword>
<dbReference type="PANTHER" id="PTHR10168">
    <property type="entry name" value="GLUTAREDOXIN"/>
    <property type="match status" value="1"/>
</dbReference>
<dbReference type="Proteomes" id="UP000796880">
    <property type="component" value="Unassembled WGS sequence"/>
</dbReference>
<reference evidence="6" key="1">
    <citation type="submission" date="2020-03" db="EMBL/GenBank/DDBJ databases">
        <title>A high-quality chromosome-level genome assembly of a woody plant with both climbing and erect habits, Rhamnella rubrinervis.</title>
        <authorList>
            <person name="Lu Z."/>
            <person name="Yang Y."/>
            <person name="Zhu X."/>
            <person name="Sun Y."/>
        </authorList>
    </citation>
    <scope>NUCLEOTIDE SEQUENCE</scope>
    <source>
        <strain evidence="6">BYM</strain>
        <tissue evidence="6">Leaf</tissue>
    </source>
</reference>
<keyword evidence="4" id="KW-0676">Redox-active center</keyword>
<comment type="subcellular location">
    <subcellularLocation>
        <location evidence="1">Cytoplasm</location>
    </subcellularLocation>
</comment>
<dbReference type="InterPro" id="IPR002109">
    <property type="entry name" value="Glutaredoxin"/>
</dbReference>
<evidence type="ECO:0000313" key="6">
    <source>
        <dbReference type="EMBL" id="KAF3436396.1"/>
    </source>
</evidence>
<dbReference type="EMBL" id="VOIH02000010">
    <property type="protein sequence ID" value="KAF3436396.1"/>
    <property type="molecule type" value="Genomic_DNA"/>
</dbReference>
<evidence type="ECO:0000313" key="7">
    <source>
        <dbReference type="Proteomes" id="UP000796880"/>
    </source>
</evidence>
<dbReference type="Gene3D" id="3.40.30.10">
    <property type="entry name" value="Glutaredoxin"/>
    <property type="match status" value="1"/>
</dbReference>
<dbReference type="AlphaFoldDB" id="A0A8K0DX74"/>
<keyword evidence="3" id="KW-0963">Cytoplasm</keyword>
<comment type="caution">
    <text evidence="6">The sequence shown here is derived from an EMBL/GenBank/DDBJ whole genome shotgun (WGS) entry which is preliminary data.</text>
</comment>
<comment type="similarity">
    <text evidence="2">Belongs to the glutaredoxin family. CC-type subfamily.</text>
</comment>
<dbReference type="PRINTS" id="PR00160">
    <property type="entry name" value="GLUTAREDOXIN"/>
</dbReference>
<evidence type="ECO:0000256" key="4">
    <source>
        <dbReference type="ARBA" id="ARBA00023284"/>
    </source>
</evidence>
<evidence type="ECO:0000259" key="5">
    <source>
        <dbReference type="Pfam" id="PF00462"/>
    </source>
</evidence>
<feature type="domain" description="Glutaredoxin" evidence="5">
    <location>
        <begin position="27"/>
        <end position="89"/>
    </location>
</feature>
<dbReference type="OrthoDB" id="418495at2759"/>
<dbReference type="GO" id="GO:0005737">
    <property type="term" value="C:cytoplasm"/>
    <property type="evidence" value="ECO:0007669"/>
    <property type="project" value="UniProtKB-SubCell"/>
</dbReference>
<accession>A0A8K0DX74</accession>
<dbReference type="InterPro" id="IPR011905">
    <property type="entry name" value="GlrX-like_pln_2"/>
</dbReference>
<proteinExistence type="inferred from homology"/>
<sequence length="121" mass="13055">MGDTAARNTSFTASNNLVGSLVEHKPVVIFSRSNCCISHSVKTLIRSFGANPTVYELDELSIGREIERALIQMGCQPSVPAVFIGQQYVGGSSELMSLNLQQTLPTLLIDAGAIWIWNGSN</sequence>
<name>A0A8K0DX74_9ROSA</name>
<dbReference type="SUPFAM" id="SSF52833">
    <property type="entry name" value="Thioredoxin-like"/>
    <property type="match status" value="1"/>
</dbReference>
<dbReference type="InterPro" id="IPR036249">
    <property type="entry name" value="Thioredoxin-like_sf"/>
</dbReference>
<evidence type="ECO:0000256" key="2">
    <source>
        <dbReference type="ARBA" id="ARBA00007568"/>
    </source>
</evidence>
<organism evidence="6 7">
    <name type="scientific">Rhamnella rubrinervis</name>
    <dbReference type="NCBI Taxonomy" id="2594499"/>
    <lineage>
        <taxon>Eukaryota</taxon>
        <taxon>Viridiplantae</taxon>
        <taxon>Streptophyta</taxon>
        <taxon>Embryophyta</taxon>
        <taxon>Tracheophyta</taxon>
        <taxon>Spermatophyta</taxon>
        <taxon>Magnoliopsida</taxon>
        <taxon>eudicotyledons</taxon>
        <taxon>Gunneridae</taxon>
        <taxon>Pentapetalae</taxon>
        <taxon>rosids</taxon>
        <taxon>fabids</taxon>
        <taxon>Rosales</taxon>
        <taxon>Rhamnaceae</taxon>
        <taxon>rhamnoid group</taxon>
        <taxon>Rhamneae</taxon>
        <taxon>Rhamnella</taxon>
    </lineage>
</organism>
<gene>
    <name evidence="6" type="ORF">FNV43_RR23488</name>
</gene>
<dbReference type="InterPro" id="IPR014025">
    <property type="entry name" value="Glutaredoxin_subgr"/>
</dbReference>